<sequence>MRNLCAINPTVSTNTNVTRRWIVSAGLIAGIVLVFLLLGYLVYALINAEAF</sequence>
<dbReference type="EMBL" id="JZYG01000026">
    <property type="protein sequence ID" value="KJM31739.1"/>
    <property type="molecule type" value="Genomic_DNA"/>
</dbReference>
<dbReference type="NCBIfam" id="TIGR02115">
    <property type="entry name" value="potass_kdpF"/>
    <property type="match status" value="1"/>
</dbReference>
<evidence type="ECO:0000256" key="1">
    <source>
        <dbReference type="SAM" id="Phobius"/>
    </source>
</evidence>
<comment type="caution">
    <text evidence="2">The sequence shown here is derived from an EMBL/GenBank/DDBJ whole genome shotgun (WGS) entry which is preliminary data.</text>
</comment>
<dbReference type="GO" id="GO:0008556">
    <property type="term" value="F:P-type potassium transmembrane transporter activity"/>
    <property type="evidence" value="ECO:0007669"/>
    <property type="project" value="InterPro"/>
</dbReference>
<proteinExistence type="predicted"/>
<name>A0AAE2EAE8_ENTCL</name>
<feature type="transmembrane region" description="Helical" evidence="1">
    <location>
        <begin position="21"/>
        <end position="46"/>
    </location>
</feature>
<organism evidence="2 3">
    <name type="scientific">Enterobacter cloacae subsp. cloacae</name>
    <dbReference type="NCBI Taxonomy" id="336306"/>
    <lineage>
        <taxon>Bacteria</taxon>
        <taxon>Pseudomonadati</taxon>
        <taxon>Pseudomonadota</taxon>
        <taxon>Gammaproteobacteria</taxon>
        <taxon>Enterobacterales</taxon>
        <taxon>Enterobacteriaceae</taxon>
        <taxon>Enterobacter</taxon>
        <taxon>Enterobacter cloacae complex</taxon>
    </lineage>
</organism>
<keyword evidence="1" id="KW-1133">Transmembrane helix</keyword>
<dbReference type="InterPro" id="IPR011726">
    <property type="entry name" value="KdpF"/>
</dbReference>
<accession>A0AAE2EAE8</accession>
<dbReference type="NCBIfam" id="NF011332">
    <property type="entry name" value="PRK14748.1"/>
    <property type="match status" value="1"/>
</dbReference>
<protein>
    <submittedName>
        <fullName evidence="2">ATPase</fullName>
    </submittedName>
</protein>
<keyword evidence="1" id="KW-0812">Transmembrane</keyword>
<keyword evidence="1" id="KW-0472">Membrane</keyword>
<dbReference type="Proteomes" id="UP000033344">
    <property type="component" value="Unassembled WGS sequence"/>
</dbReference>
<dbReference type="Pfam" id="PF09604">
    <property type="entry name" value="Potass_KdpF"/>
    <property type="match status" value="1"/>
</dbReference>
<evidence type="ECO:0000313" key="3">
    <source>
        <dbReference type="Proteomes" id="UP000033344"/>
    </source>
</evidence>
<gene>
    <name evidence="2" type="ORF">SS44_19170</name>
</gene>
<dbReference type="AlphaFoldDB" id="A0AAE2EAE8"/>
<evidence type="ECO:0000313" key="2">
    <source>
        <dbReference type="EMBL" id="KJM31739.1"/>
    </source>
</evidence>
<dbReference type="GO" id="GO:0005886">
    <property type="term" value="C:plasma membrane"/>
    <property type="evidence" value="ECO:0007669"/>
    <property type="project" value="InterPro"/>
</dbReference>
<reference evidence="2 3" key="1">
    <citation type="submission" date="2015-03" db="EMBL/GenBank/DDBJ databases">
        <authorList>
            <person name="McCorrison J."/>
            <person name="Sanka R."/>
            <person name="Adams M."/>
            <person name="Brinkac L."/>
            <person name="Nierman W."/>
            <person name="Sutton G."/>
            <person name="Nelson K."/>
            <person name="Kiedrowski L."/>
            <person name="Guerrero D."/>
            <person name="Bonomo R."/>
        </authorList>
    </citation>
    <scope>NUCLEOTIDE SEQUENCE [LARGE SCALE GENOMIC DNA]</scope>
    <source>
        <strain evidence="2 3">42324</strain>
    </source>
</reference>